<keyword evidence="9" id="KW-0206">Cytoskeleton</keyword>
<evidence type="ECO:0000256" key="8">
    <source>
        <dbReference type="ARBA" id="ARBA00023175"/>
    </source>
</evidence>
<comment type="similarity">
    <text evidence="11">Belongs to the TRAFAC class myosin-kinesin ATPase superfamily. Kinesin family.</text>
</comment>
<proteinExistence type="inferred from homology"/>
<feature type="coiled-coil region" evidence="12">
    <location>
        <begin position="490"/>
        <end position="538"/>
    </location>
</feature>
<dbReference type="CDD" id="cd01372">
    <property type="entry name" value="KISc_KIF4"/>
    <property type="match status" value="1"/>
</dbReference>
<dbReference type="Gene3D" id="3.40.850.10">
    <property type="entry name" value="Kinesin motor domain"/>
    <property type="match status" value="1"/>
</dbReference>
<sequence length="1338" mass="149941">MGLEAQRLPAAEEAPVRVALRVRPLLPKELLYGHQSCLQVEPRLGRVTLGRDRHFGFHVVLAEDAGQEAVYQACVQPLLEAFFEGFNATVFAYGQTGSGKTYTMGEASVASLLEDEQGIIPRAMAEAFKLIDENDLLDCLVHVSYLEVYKEEFRDLLEVGTASRDIQLREDERGNVVLCGVKEVDVEGLDEVLSLLEMGNAARHTGATHLNRLSSRSHTVFTATLEQRGRTPSRLPRPAAGQLLVSKFHFVDLAGSERVLKTGSTGERLKESIQINSSLLALGNVISALGDPQSRGSHIPYRDSKITRILKDSLGGNAKTVMIACVSPSSSDFDETLNTLNYASRAQNIRNRATVNWRPEAERPSEEAASGERGLPRHRSETRIIHRGRRAPGLAASSSAAAAMRLGAECARYRACTDAAYSLLRELHAQSGLPGAAARKVRDWLCAVEGERSNMSSASGPDSGIDSASVEDQAAQGTGGRKEDEGVPQLLTLQNQVARLEEENRDFLAALEDAMEQYKLQSDRLREQQEEMVELRLRLELVRPGWGAPELLPGLPSGSFLPRPHTAPLGGAHSHVLGMVPPACLCGDEVGSEQRGEQVTDGREAGAELLADVNRLGSGSSAASEEEEEKEEPPRRTLHLRRNGISNCIQRAGAQPGSPSDRRGPELCLEELEAAIPGSRVGGSKARVPSATASEWRLAQAQQKIRELAINIRMKEELIGELVCTGKAAQALNRQHSQRIRELEQEAERVRAELSEGQRQLRELEGKEPQDAGERSRLQEFRRRVAAAQSQVQVLKEKKQATERLVSLSAQSEKRLQELERNVQLMRQQQGQLQRRLREETEQKRRLEAEMSKRQHRVKELELKHEQQQKILKIKTEEIAAFQRKRRSGSNGSVVSLEQQQKIEEQKKWLDQEMEKVLQQRRALEELGEELHKREAILAKKEALMQEKTGLESKRLRSSQALNEDIVRVSSRLEHLEKELSEKSGQLRQGSAQSQQQIRGEIDSLRQEKDSLLKQRLEIDSKLRQGSLLSPEEERTLFQLDEAIEALDAAIEYKNEAITCRQRVLRASASLLSQCEMNLMAKLSYLSSSETRALLCKYFDKVVTLREEQHQQQIAFSELEMQLEEQQRLVYWLEVALERQRLEMDRQLTLQQKEHEQNLQLLLQQSRDHLGEGLADSKRQYEARIQALEKELGRYMWINQELKQKLGGVNTAGHSRGGEKRSLGSEGRQAPGNEEELHPAPELLQLSPLTEGAPRTREEMRDLIHAPLPLTWKRSSLGGEEQGSSEELRQREAAEPLLGRVMPMGEAGLPWNFGPLSKPRRELRRASPGMIDVRKNPL</sequence>
<dbReference type="Proteomes" id="UP000233020">
    <property type="component" value="Unplaced"/>
</dbReference>
<evidence type="ECO:0000256" key="4">
    <source>
        <dbReference type="ARBA" id="ARBA00022741"/>
    </source>
</evidence>
<dbReference type="PRINTS" id="PR00380">
    <property type="entry name" value="KINESINHEAVY"/>
</dbReference>
<dbReference type="GeneTree" id="ENSGT00940000159749"/>
<keyword evidence="4 11" id="KW-0547">Nucleotide-binding</keyword>
<dbReference type="GO" id="GO:0003777">
    <property type="term" value="F:microtubule motor activity"/>
    <property type="evidence" value="ECO:0007669"/>
    <property type="project" value="InterPro"/>
</dbReference>
<dbReference type="GO" id="GO:0005929">
    <property type="term" value="C:cilium"/>
    <property type="evidence" value="ECO:0007669"/>
    <property type="project" value="UniProtKB-SubCell"/>
</dbReference>
<accession>A0A2K5CZZ6</accession>
<evidence type="ECO:0000256" key="3">
    <source>
        <dbReference type="ARBA" id="ARBA00022490"/>
    </source>
</evidence>
<dbReference type="InterPro" id="IPR027417">
    <property type="entry name" value="P-loop_NTPase"/>
</dbReference>
<dbReference type="GO" id="GO:0007018">
    <property type="term" value="P:microtubule-based movement"/>
    <property type="evidence" value="ECO:0007669"/>
    <property type="project" value="InterPro"/>
</dbReference>
<evidence type="ECO:0000256" key="11">
    <source>
        <dbReference type="PROSITE-ProRule" id="PRU00283"/>
    </source>
</evidence>
<evidence type="ECO:0000259" key="14">
    <source>
        <dbReference type="PROSITE" id="PS50067"/>
    </source>
</evidence>
<dbReference type="Pfam" id="PF00225">
    <property type="entry name" value="Kinesin"/>
    <property type="match status" value="1"/>
</dbReference>
<comment type="subcellular location">
    <subcellularLocation>
        <location evidence="1">Cell projection</location>
        <location evidence="1">Cilium</location>
    </subcellularLocation>
    <subcellularLocation>
        <location evidence="2">Cytoplasm</location>
        <location evidence="2">Cytoskeleton</location>
    </subcellularLocation>
</comment>
<dbReference type="InterPro" id="IPR019821">
    <property type="entry name" value="Kinesin_motor_CS"/>
</dbReference>
<evidence type="ECO:0000256" key="7">
    <source>
        <dbReference type="ARBA" id="ARBA00023069"/>
    </source>
</evidence>
<protein>
    <submittedName>
        <fullName evidence="15">Kinesin family member 7</fullName>
    </submittedName>
</protein>
<feature type="region of interest" description="Disordered" evidence="13">
    <location>
        <begin position="452"/>
        <end position="488"/>
    </location>
</feature>
<evidence type="ECO:0000256" key="13">
    <source>
        <dbReference type="SAM" id="MobiDB-lite"/>
    </source>
</evidence>
<dbReference type="GO" id="GO:0005524">
    <property type="term" value="F:ATP binding"/>
    <property type="evidence" value="ECO:0007669"/>
    <property type="project" value="UniProtKB-UniRule"/>
</dbReference>
<feature type="domain" description="Kinesin motor" evidence="14">
    <location>
        <begin position="15"/>
        <end position="349"/>
    </location>
</feature>
<dbReference type="FunFam" id="3.40.850.10:FF:000025">
    <property type="entry name" value="kinesin-like protein KIF27 isoform X1"/>
    <property type="match status" value="1"/>
</dbReference>
<gene>
    <name evidence="15" type="primary">KIF7</name>
</gene>
<reference evidence="15" key="1">
    <citation type="submission" date="2025-08" db="UniProtKB">
        <authorList>
            <consortium name="Ensembl"/>
        </authorList>
    </citation>
    <scope>IDENTIFICATION</scope>
</reference>
<dbReference type="SUPFAM" id="SSF52540">
    <property type="entry name" value="P-loop containing nucleoside triphosphate hydrolases"/>
    <property type="match status" value="1"/>
</dbReference>
<dbReference type="GO" id="GO:0051231">
    <property type="term" value="P:spindle elongation"/>
    <property type="evidence" value="ECO:0007669"/>
    <property type="project" value="TreeGrafter"/>
</dbReference>
<dbReference type="Pfam" id="PF25764">
    <property type="entry name" value="KIF21A_4th"/>
    <property type="match status" value="1"/>
</dbReference>
<keyword evidence="5 11" id="KW-0067">ATP-binding</keyword>
<keyword evidence="16" id="KW-1185">Reference proteome</keyword>
<reference evidence="15" key="2">
    <citation type="submission" date="2025-09" db="UniProtKB">
        <authorList>
            <consortium name="Ensembl"/>
        </authorList>
    </citation>
    <scope>IDENTIFICATION</scope>
</reference>
<dbReference type="Ensembl" id="ENSANAT00000032072.1">
    <property type="protein sequence ID" value="ENSANAP00000014241.1"/>
    <property type="gene ID" value="ENSANAG00000025008.1"/>
</dbReference>
<feature type="region of interest" description="Disordered" evidence="13">
    <location>
        <begin position="357"/>
        <end position="381"/>
    </location>
</feature>
<feature type="region of interest" description="Disordered" evidence="13">
    <location>
        <begin position="1208"/>
        <end position="1241"/>
    </location>
</feature>
<evidence type="ECO:0000256" key="9">
    <source>
        <dbReference type="ARBA" id="ARBA00023212"/>
    </source>
</evidence>
<evidence type="ECO:0000256" key="2">
    <source>
        <dbReference type="ARBA" id="ARBA00004245"/>
    </source>
</evidence>
<evidence type="ECO:0000313" key="16">
    <source>
        <dbReference type="Proteomes" id="UP000233020"/>
    </source>
</evidence>
<evidence type="ECO:0000313" key="15">
    <source>
        <dbReference type="Ensembl" id="ENSANAP00000014241.1"/>
    </source>
</evidence>
<name>A0A2K5CZZ6_AOTNA</name>
<keyword evidence="7" id="KW-0969">Cilium</keyword>
<evidence type="ECO:0000256" key="12">
    <source>
        <dbReference type="SAM" id="Coils"/>
    </source>
</evidence>
<feature type="region of interest" description="Disordered" evidence="13">
    <location>
        <begin position="1274"/>
        <end position="1338"/>
    </location>
</feature>
<dbReference type="InterPro" id="IPR036961">
    <property type="entry name" value="Kinesin_motor_dom_sf"/>
</dbReference>
<dbReference type="GO" id="GO:0007052">
    <property type="term" value="P:mitotic spindle organization"/>
    <property type="evidence" value="ECO:0007669"/>
    <property type="project" value="TreeGrafter"/>
</dbReference>
<dbReference type="PANTHER" id="PTHR47969">
    <property type="entry name" value="CHROMOSOME-ASSOCIATED KINESIN KIF4A-RELATED"/>
    <property type="match status" value="1"/>
</dbReference>
<keyword evidence="6 12" id="KW-0175">Coiled coil</keyword>
<keyword evidence="3" id="KW-0963">Cytoplasm</keyword>
<dbReference type="InterPro" id="IPR001752">
    <property type="entry name" value="Kinesin_motor_dom"/>
</dbReference>
<dbReference type="GO" id="GO:0008017">
    <property type="term" value="F:microtubule binding"/>
    <property type="evidence" value="ECO:0007669"/>
    <property type="project" value="InterPro"/>
</dbReference>
<dbReference type="GO" id="GO:0005875">
    <property type="term" value="C:microtubule associated complex"/>
    <property type="evidence" value="ECO:0007669"/>
    <property type="project" value="TreeGrafter"/>
</dbReference>
<dbReference type="PROSITE" id="PS50067">
    <property type="entry name" value="KINESIN_MOTOR_2"/>
    <property type="match status" value="1"/>
</dbReference>
<dbReference type="InterPro" id="IPR027640">
    <property type="entry name" value="Kinesin-like_fam"/>
</dbReference>
<organism evidence="15 16">
    <name type="scientific">Aotus nancymaae</name>
    <name type="common">Ma's night monkey</name>
    <dbReference type="NCBI Taxonomy" id="37293"/>
    <lineage>
        <taxon>Eukaryota</taxon>
        <taxon>Metazoa</taxon>
        <taxon>Chordata</taxon>
        <taxon>Craniata</taxon>
        <taxon>Vertebrata</taxon>
        <taxon>Euteleostomi</taxon>
        <taxon>Mammalia</taxon>
        <taxon>Eutheria</taxon>
        <taxon>Euarchontoglires</taxon>
        <taxon>Primates</taxon>
        <taxon>Haplorrhini</taxon>
        <taxon>Platyrrhini</taxon>
        <taxon>Aotidae</taxon>
        <taxon>Aotus</taxon>
    </lineage>
</organism>
<dbReference type="PANTHER" id="PTHR47969:SF8">
    <property type="entry name" value="KINESIN FAMILY MEMBER 7"/>
    <property type="match status" value="1"/>
</dbReference>
<evidence type="ECO:0000256" key="5">
    <source>
        <dbReference type="ARBA" id="ARBA00022840"/>
    </source>
</evidence>
<feature type="coiled-coil region" evidence="12">
    <location>
        <begin position="1171"/>
        <end position="1205"/>
    </location>
</feature>
<feature type="binding site" evidence="11">
    <location>
        <begin position="94"/>
        <end position="101"/>
    </location>
    <ligand>
        <name>ATP</name>
        <dbReference type="ChEBI" id="CHEBI:30616"/>
    </ligand>
</feature>
<evidence type="ECO:0000256" key="10">
    <source>
        <dbReference type="ARBA" id="ARBA00023273"/>
    </source>
</evidence>
<dbReference type="SMART" id="SM00129">
    <property type="entry name" value="KISc"/>
    <property type="match status" value="1"/>
</dbReference>
<feature type="region of interest" description="Disordered" evidence="13">
    <location>
        <begin position="613"/>
        <end position="642"/>
    </location>
</feature>
<keyword evidence="10" id="KW-0966">Cell projection</keyword>
<keyword evidence="8 11" id="KW-0505">Motor protein</keyword>
<dbReference type="PROSITE" id="PS00411">
    <property type="entry name" value="KINESIN_MOTOR_1"/>
    <property type="match status" value="1"/>
</dbReference>
<evidence type="ECO:0000256" key="6">
    <source>
        <dbReference type="ARBA" id="ARBA00023054"/>
    </source>
</evidence>
<feature type="region of interest" description="Disordered" evidence="13">
    <location>
        <begin position="755"/>
        <end position="777"/>
    </location>
</feature>
<evidence type="ECO:0000256" key="1">
    <source>
        <dbReference type="ARBA" id="ARBA00004138"/>
    </source>
</evidence>